<protein>
    <submittedName>
        <fullName evidence="2">Uncharacterized protein</fullName>
    </submittedName>
</protein>
<organism evidence="2 3">
    <name type="scientific">Powellomyces hirtus</name>
    <dbReference type="NCBI Taxonomy" id="109895"/>
    <lineage>
        <taxon>Eukaryota</taxon>
        <taxon>Fungi</taxon>
        <taxon>Fungi incertae sedis</taxon>
        <taxon>Chytridiomycota</taxon>
        <taxon>Chytridiomycota incertae sedis</taxon>
        <taxon>Chytridiomycetes</taxon>
        <taxon>Spizellomycetales</taxon>
        <taxon>Powellomycetaceae</taxon>
        <taxon>Powellomyces</taxon>
    </lineage>
</organism>
<dbReference type="AlphaFoldDB" id="A0A507DNP1"/>
<name>A0A507DNP1_9FUNG</name>
<dbReference type="Proteomes" id="UP000318582">
    <property type="component" value="Unassembled WGS sequence"/>
</dbReference>
<evidence type="ECO:0000256" key="1">
    <source>
        <dbReference type="SAM" id="MobiDB-lite"/>
    </source>
</evidence>
<gene>
    <name evidence="2" type="ORF">PhCBS80983_g06430</name>
</gene>
<keyword evidence="3" id="KW-1185">Reference proteome</keyword>
<proteinExistence type="predicted"/>
<sequence>MAFYRANYLEFQGINQSKGVHNVQRHQIGQALDYSDLDEYGRPNVTYSWNRNIHDKDMATKKNYVAPVHETQVLSAEVMRMSAGEHHTKAYKDGQEYVKAERDFRAKERYLDSITPSRRNHTVSIGTSTSTSGLPVPDTKGNVFHYNAATTAATGLVFEAPHNLPEVPQSADQLNSNSKRINPVILTREKAISIDNATGAGTITWGSSSVLKPPVVSNPFEYQDPVMPGTFPDMGVVDVKRDEEMTDAFYIKSEPVEVKPEIALTTINDPREVEDIIANTEMSRDTFVAASAHSPFANLRRKPYARLKAPKKEKPTVEKAVLRTVDAAQERIALGPMEPSREVQVETINPRVRAQTLDPVSTRGVKRSNDAEEGSGRPTQKPRVGDLPEAYRLNPSVKQVALAGAPGRPTVHKKQRTDADIEEITLRSVKAVTKQRRGRNINAQIDATAVIDPRLQQTEAVAAGFLRPIAKLRGQPHIDFAIPPNFEVNPMIEEATGLRKKRPPAAGATRPTKRQKVM</sequence>
<comment type="caution">
    <text evidence="2">The sequence shown here is derived from an EMBL/GenBank/DDBJ whole genome shotgun (WGS) entry which is preliminary data.</text>
</comment>
<dbReference type="EMBL" id="QEAQ01000292">
    <property type="protein sequence ID" value="TPX52865.1"/>
    <property type="molecule type" value="Genomic_DNA"/>
</dbReference>
<feature type="region of interest" description="Disordered" evidence="1">
    <location>
        <begin position="497"/>
        <end position="518"/>
    </location>
</feature>
<feature type="region of interest" description="Disordered" evidence="1">
    <location>
        <begin position="353"/>
        <end position="388"/>
    </location>
</feature>
<evidence type="ECO:0000313" key="3">
    <source>
        <dbReference type="Proteomes" id="UP000318582"/>
    </source>
</evidence>
<reference evidence="2 3" key="1">
    <citation type="journal article" date="2019" name="Sci. Rep.">
        <title>Comparative genomics of chytrid fungi reveal insights into the obligate biotrophic and pathogenic lifestyle of Synchytrium endobioticum.</title>
        <authorList>
            <person name="van de Vossenberg B.T.L.H."/>
            <person name="Warris S."/>
            <person name="Nguyen H.D.T."/>
            <person name="van Gent-Pelzer M.P.E."/>
            <person name="Joly D.L."/>
            <person name="van de Geest H.C."/>
            <person name="Bonants P.J.M."/>
            <person name="Smith D.S."/>
            <person name="Levesque C.A."/>
            <person name="van der Lee T.A.J."/>
        </authorList>
    </citation>
    <scope>NUCLEOTIDE SEQUENCE [LARGE SCALE GENOMIC DNA]</scope>
    <source>
        <strain evidence="2 3">CBS 809.83</strain>
    </source>
</reference>
<evidence type="ECO:0000313" key="2">
    <source>
        <dbReference type="EMBL" id="TPX52865.1"/>
    </source>
</evidence>
<accession>A0A507DNP1</accession>